<dbReference type="eggNOG" id="COG1633">
    <property type="taxonomic scope" value="Bacteria"/>
</dbReference>
<gene>
    <name evidence="1" type="ordered locus">Nitsa_0966</name>
</gene>
<dbReference type="SUPFAM" id="SSF47240">
    <property type="entry name" value="Ferritin-like"/>
    <property type="match status" value="1"/>
</dbReference>
<reference evidence="2" key="2">
    <citation type="submission" date="2011-01" db="EMBL/GenBank/DDBJ databases">
        <title>The complete genome of Nitratifractor salsuginis DSM 16511.</title>
        <authorList>
            <consortium name="US DOE Joint Genome Institute (JGI-PGF)"/>
            <person name="Lucas S."/>
            <person name="Copeland A."/>
            <person name="Lapidus A."/>
            <person name="Bruce D."/>
            <person name="Goodwin L."/>
            <person name="Pitluck S."/>
            <person name="Kyrpides N."/>
            <person name="Mavromatis K."/>
            <person name="Ivanova N."/>
            <person name="Mikhailova N."/>
            <person name="Zeytun A."/>
            <person name="Detter J.C."/>
            <person name="Tapia R."/>
            <person name="Han C."/>
            <person name="Land M."/>
            <person name="Hauser L."/>
            <person name="Markowitz V."/>
            <person name="Cheng J.-F."/>
            <person name="Hugenholtz P."/>
            <person name="Woyke T."/>
            <person name="Wu D."/>
            <person name="Tindall B."/>
            <person name="Schuetze A."/>
            <person name="Brambilla E."/>
            <person name="Klenk H.-P."/>
            <person name="Eisen J.A."/>
        </authorList>
    </citation>
    <scope>NUCLEOTIDE SEQUENCE [LARGE SCALE GENOMIC DNA]</scope>
    <source>
        <strain evidence="2">DSM 16511 / JCM 12458 / E9I37-1</strain>
    </source>
</reference>
<sequence>MARWNYQDIDYDSINKERLHDNDFLFKVVAIASFIEITSDLYEMNLAKFYAGDEEIVGWLESTWEPEELQHGKALRKYVQTVWPEFDWDKAYEGFRNEYSAYCTLDEFQPSRAREMLARMVVETGTSTLYRAMTDYAKSIDEPILAEIAHNIHKDEVYHYEEFDKGFEKYNKEEHLGRTDITKVIYARLKMASDEDVFIAHKYIAPGEDFDAFKARTKEFAKQFYPYKMAVKMLMHPLHLHKHIENATASTIQGALKVLGI</sequence>
<dbReference type="InterPro" id="IPR009078">
    <property type="entry name" value="Ferritin-like_SF"/>
</dbReference>
<dbReference type="RefSeq" id="WP_013553919.1">
    <property type="nucleotide sequence ID" value="NC_014935.1"/>
</dbReference>
<dbReference type="InterPro" id="IPR012348">
    <property type="entry name" value="RNR-like"/>
</dbReference>
<dbReference type="AlphaFoldDB" id="E6X3E8"/>
<proteinExistence type="predicted"/>
<reference evidence="1 2" key="1">
    <citation type="journal article" date="2011" name="Stand. Genomic Sci.">
        <title>Complete genome sequence of Nitratifractor salsuginis type strain (E9I37-1).</title>
        <authorList>
            <person name="Anderson I."/>
            <person name="Sikorski J."/>
            <person name="Zeytun A."/>
            <person name="Nolan M."/>
            <person name="Lapidus A."/>
            <person name="Lucas S."/>
            <person name="Hammon N."/>
            <person name="Deshpande S."/>
            <person name="Cheng J.F."/>
            <person name="Tapia R."/>
            <person name="Han C."/>
            <person name="Goodwin L."/>
            <person name="Pitluck S."/>
            <person name="Liolios K."/>
            <person name="Pagani I."/>
            <person name="Ivanova N."/>
            <person name="Huntemann M."/>
            <person name="Mavromatis K."/>
            <person name="Ovchinikova G."/>
            <person name="Pati A."/>
            <person name="Chen A."/>
            <person name="Palaniappan K."/>
            <person name="Land M."/>
            <person name="Hauser L."/>
            <person name="Brambilla E.M."/>
            <person name="Ngatchou-Djao O.D."/>
            <person name="Rohde M."/>
            <person name="Tindall B.J."/>
            <person name="Goker M."/>
            <person name="Detter J.C."/>
            <person name="Woyke T."/>
            <person name="Bristow J."/>
            <person name="Eisen J.A."/>
            <person name="Markowitz V."/>
            <person name="Hugenholtz P."/>
            <person name="Klenk H.P."/>
            <person name="Kyrpides N.C."/>
        </authorList>
    </citation>
    <scope>NUCLEOTIDE SEQUENCE [LARGE SCALE GENOMIC DNA]</scope>
    <source>
        <strain evidence="2">DSM 16511 / JCM 12458 / E9I37-1</strain>
    </source>
</reference>
<dbReference type="Gene3D" id="1.10.620.20">
    <property type="entry name" value="Ribonucleotide Reductase, subunit A"/>
    <property type="match status" value="1"/>
</dbReference>
<dbReference type="KEGG" id="nsa:Nitsa_0966"/>
<dbReference type="EMBL" id="CP002452">
    <property type="protein sequence ID" value="ADV46225.1"/>
    <property type="molecule type" value="Genomic_DNA"/>
</dbReference>
<organism evidence="1 2">
    <name type="scientific">Nitratifractor salsuginis (strain DSM 16511 / JCM 12458 / E9I37-1)</name>
    <dbReference type="NCBI Taxonomy" id="749222"/>
    <lineage>
        <taxon>Bacteria</taxon>
        <taxon>Pseudomonadati</taxon>
        <taxon>Campylobacterota</taxon>
        <taxon>Epsilonproteobacteria</taxon>
        <taxon>Campylobacterales</taxon>
        <taxon>Sulfurovaceae</taxon>
        <taxon>Nitratifractor</taxon>
    </lineage>
</organism>
<dbReference type="OrthoDB" id="581372at2"/>
<dbReference type="Proteomes" id="UP000008633">
    <property type="component" value="Chromosome"/>
</dbReference>
<dbReference type="STRING" id="749222.Nitsa_0966"/>
<evidence type="ECO:0000313" key="1">
    <source>
        <dbReference type="EMBL" id="ADV46225.1"/>
    </source>
</evidence>
<accession>E6X3E8</accession>
<dbReference type="HOGENOM" id="CLU_076834_0_0_7"/>
<protein>
    <recommendedName>
        <fullName evidence="3">Ferritin-like domain-containing protein</fullName>
    </recommendedName>
</protein>
<evidence type="ECO:0000313" key="2">
    <source>
        <dbReference type="Proteomes" id="UP000008633"/>
    </source>
</evidence>
<dbReference type="CDD" id="cd00657">
    <property type="entry name" value="Ferritin_like"/>
    <property type="match status" value="1"/>
</dbReference>
<keyword evidence="2" id="KW-1185">Reference proteome</keyword>
<name>E6X3E8_NITSE</name>
<dbReference type="GO" id="GO:0016491">
    <property type="term" value="F:oxidoreductase activity"/>
    <property type="evidence" value="ECO:0007669"/>
    <property type="project" value="InterPro"/>
</dbReference>
<evidence type="ECO:0008006" key="3">
    <source>
        <dbReference type="Google" id="ProtNLM"/>
    </source>
</evidence>